<dbReference type="InterPro" id="IPR011009">
    <property type="entry name" value="Kinase-like_dom_sf"/>
</dbReference>
<dbReference type="InterPro" id="IPR000719">
    <property type="entry name" value="Prot_kinase_dom"/>
</dbReference>
<keyword evidence="8" id="KW-1185">Reference proteome</keyword>
<dbReference type="OrthoDB" id="6111975at2"/>
<dbReference type="EMBL" id="MQWA01000001">
    <property type="protein sequence ID" value="PQJ27147.1"/>
    <property type="molecule type" value="Genomic_DNA"/>
</dbReference>
<evidence type="ECO:0000313" key="7">
    <source>
        <dbReference type="EMBL" id="PQJ27147.1"/>
    </source>
</evidence>
<evidence type="ECO:0000256" key="1">
    <source>
        <dbReference type="ARBA" id="ARBA00022679"/>
    </source>
</evidence>
<comment type="caution">
    <text evidence="7">The sequence shown here is derived from an EMBL/GenBank/DDBJ whole genome shotgun (WGS) entry which is preliminary data.</text>
</comment>
<accession>A0A2S7TY30</accession>
<feature type="transmembrane region" description="Helical" evidence="5">
    <location>
        <begin position="337"/>
        <end position="357"/>
    </location>
</feature>
<dbReference type="Gene3D" id="3.30.200.20">
    <property type="entry name" value="Phosphorylase Kinase, domain 1"/>
    <property type="match status" value="1"/>
</dbReference>
<evidence type="ECO:0000256" key="2">
    <source>
        <dbReference type="ARBA" id="ARBA00022741"/>
    </source>
</evidence>
<dbReference type="SMART" id="SM00220">
    <property type="entry name" value="S_TKc"/>
    <property type="match status" value="1"/>
</dbReference>
<dbReference type="PROSITE" id="PS00108">
    <property type="entry name" value="PROTEIN_KINASE_ST"/>
    <property type="match status" value="1"/>
</dbReference>
<dbReference type="Gene3D" id="1.10.510.10">
    <property type="entry name" value="Transferase(Phosphotransferase) domain 1"/>
    <property type="match status" value="1"/>
</dbReference>
<dbReference type="InterPro" id="IPR008271">
    <property type="entry name" value="Ser/Thr_kinase_AS"/>
</dbReference>
<evidence type="ECO:0000259" key="6">
    <source>
        <dbReference type="PROSITE" id="PS50011"/>
    </source>
</evidence>
<feature type="domain" description="Protein kinase" evidence="6">
    <location>
        <begin position="49"/>
        <end position="311"/>
    </location>
</feature>
<dbReference type="PANTHER" id="PTHR43289:SF34">
    <property type="entry name" value="SERINE_THREONINE-PROTEIN KINASE YBDM-RELATED"/>
    <property type="match status" value="1"/>
</dbReference>
<reference evidence="7 8" key="1">
    <citation type="submission" date="2016-12" db="EMBL/GenBank/DDBJ databases">
        <title>Study of bacterial adaptation to deep sea.</title>
        <authorList>
            <person name="Song J."/>
            <person name="Yoshizawa S."/>
            <person name="Kogure K."/>
        </authorList>
    </citation>
    <scope>NUCLEOTIDE SEQUENCE [LARGE SCALE GENOMIC DNA]</scope>
    <source>
        <strain evidence="7 8">SAORIC-165</strain>
    </source>
</reference>
<dbReference type="SUPFAM" id="SSF56112">
    <property type="entry name" value="Protein kinase-like (PK-like)"/>
    <property type="match status" value="1"/>
</dbReference>
<keyword evidence="2" id="KW-0547">Nucleotide-binding</keyword>
<evidence type="ECO:0000256" key="4">
    <source>
        <dbReference type="ARBA" id="ARBA00022840"/>
    </source>
</evidence>
<sequence length="802" mass="89838">MEDFPLEVEVEDCSSCGEVMDVSALPPYTNVQCPSCGEHSHVKCQIGAYSIISRQGVGGMSLVFAARDQTLGRKVAIKLLNEDYSRDTKRIEEFEKEAKITALISHPNVVRVYTVGQAFNRYYIAMELVDGDSLEQLMQKQGKLCEDMITRLAIEIVEGLKAAHTEGLIHRDMKPGNVLIDSNGHAKIVDFGLALMTSGGKAIADEIWATPYYVPPETLQLREEDLRSDIYALGASLYHALSGMAPFTTETRSTTELLKIKTDVPRLGKVTSDVSPFLSEVIDKAMAFDADDRFQSYEEFLAALRQVEMYFRTGNEPEELSEPTKSRRGQRQLKSSSVLIAVAVVVTALIIGVVTLMTTDTTPEKVKTPVVVGGEPAEDPGIDEEAMHVLIAAELRIAQTFLTQGKYMSAHERYLKLAKNKAVESETMYWTGMRSAISAWLGGESQNARDALREILKLQAQSGREELSTVDKKLQKAMVRLLGLKSIPLEQVSQLNDDLDIMILFASALKEWDQGRWQNAEILFLTLKQAKTDSDQAGLEYYKQMSDAYLADLKLLSPLKEGFDPKTVEQAKEDLVDVLSARNNLKTKGRAPFNTLQWQRQINAKIKHIEAKQQRAILESKEQRENAVKYWAMAKSNALRALKQHDFERVVKELKKVKAISEDDKAWRSSILYLTENAVALYKSTSVALEGKSADFVVKRLDGMVEYEKLLGAKPEGLLVGVEDREKLLAWRDLSPYTMIDLHKKISIVQLSEDEKNQRREQLIAYTWLTGLEAKARSGAESLADASPTFSKRWKACMEAVN</sequence>
<evidence type="ECO:0000256" key="5">
    <source>
        <dbReference type="SAM" id="Phobius"/>
    </source>
</evidence>
<dbReference type="PANTHER" id="PTHR43289">
    <property type="entry name" value="MITOGEN-ACTIVATED PROTEIN KINASE KINASE KINASE 20-RELATED"/>
    <property type="match status" value="1"/>
</dbReference>
<dbReference type="AlphaFoldDB" id="A0A2S7TY30"/>
<organism evidence="7 8">
    <name type="scientific">Rubritalea profundi</name>
    <dbReference type="NCBI Taxonomy" id="1658618"/>
    <lineage>
        <taxon>Bacteria</taxon>
        <taxon>Pseudomonadati</taxon>
        <taxon>Verrucomicrobiota</taxon>
        <taxon>Verrucomicrobiia</taxon>
        <taxon>Verrucomicrobiales</taxon>
        <taxon>Rubritaleaceae</taxon>
        <taxon>Rubritalea</taxon>
    </lineage>
</organism>
<dbReference type="RefSeq" id="WP_105041634.1">
    <property type="nucleotide sequence ID" value="NZ_MQWA01000001.1"/>
</dbReference>
<keyword evidence="5" id="KW-0472">Membrane</keyword>
<evidence type="ECO:0000256" key="3">
    <source>
        <dbReference type="ARBA" id="ARBA00022777"/>
    </source>
</evidence>
<gene>
    <name evidence="7" type="ORF">BSZ32_00620</name>
</gene>
<dbReference type="Proteomes" id="UP000239907">
    <property type="component" value="Unassembled WGS sequence"/>
</dbReference>
<dbReference type="Pfam" id="PF00069">
    <property type="entry name" value="Pkinase"/>
    <property type="match status" value="1"/>
</dbReference>
<keyword evidence="5" id="KW-0812">Transmembrane</keyword>
<dbReference type="GO" id="GO:0004674">
    <property type="term" value="F:protein serine/threonine kinase activity"/>
    <property type="evidence" value="ECO:0007669"/>
    <property type="project" value="TreeGrafter"/>
</dbReference>
<dbReference type="GO" id="GO:0005524">
    <property type="term" value="F:ATP binding"/>
    <property type="evidence" value="ECO:0007669"/>
    <property type="project" value="UniProtKB-KW"/>
</dbReference>
<keyword evidence="5" id="KW-1133">Transmembrane helix</keyword>
<proteinExistence type="predicted"/>
<name>A0A2S7TY30_9BACT</name>
<protein>
    <recommendedName>
        <fullName evidence="6">Protein kinase domain-containing protein</fullName>
    </recommendedName>
</protein>
<evidence type="ECO:0000313" key="8">
    <source>
        <dbReference type="Proteomes" id="UP000239907"/>
    </source>
</evidence>
<dbReference type="CDD" id="cd14014">
    <property type="entry name" value="STKc_PknB_like"/>
    <property type="match status" value="1"/>
</dbReference>
<keyword evidence="4" id="KW-0067">ATP-binding</keyword>
<keyword evidence="1" id="KW-0808">Transferase</keyword>
<keyword evidence="3" id="KW-0418">Kinase</keyword>
<dbReference type="PROSITE" id="PS50011">
    <property type="entry name" value="PROTEIN_KINASE_DOM"/>
    <property type="match status" value="1"/>
</dbReference>